<evidence type="ECO:0000313" key="3">
    <source>
        <dbReference type="Proteomes" id="UP000054144"/>
    </source>
</evidence>
<feature type="transmembrane region" description="Helical" evidence="1">
    <location>
        <begin position="113"/>
        <end position="139"/>
    </location>
</feature>
<evidence type="ECO:0008006" key="4">
    <source>
        <dbReference type="Google" id="ProtNLM"/>
    </source>
</evidence>
<feature type="transmembrane region" description="Helical" evidence="1">
    <location>
        <begin position="43"/>
        <end position="65"/>
    </location>
</feature>
<feature type="non-terminal residue" evidence="2">
    <location>
        <position position="1"/>
    </location>
</feature>
<keyword evidence="1" id="KW-0812">Transmembrane</keyword>
<keyword evidence="3" id="KW-1185">Reference proteome</keyword>
<feature type="transmembrane region" description="Helical" evidence="1">
    <location>
        <begin position="167"/>
        <end position="189"/>
    </location>
</feature>
<protein>
    <recommendedName>
        <fullName evidence="4">G-protein coupled receptors family 1 profile domain-containing protein</fullName>
    </recommendedName>
</protein>
<evidence type="ECO:0000256" key="1">
    <source>
        <dbReference type="SAM" id="Phobius"/>
    </source>
</evidence>
<feature type="transmembrane region" description="Helical" evidence="1">
    <location>
        <begin position="249"/>
        <end position="269"/>
    </location>
</feature>
<feature type="transmembrane region" description="Helical" evidence="1">
    <location>
        <begin position="85"/>
        <end position="106"/>
    </location>
</feature>
<dbReference type="AlphaFoldDB" id="A0A0D7AEE0"/>
<dbReference type="EMBL" id="KN881728">
    <property type="protein sequence ID" value="KIY49055.1"/>
    <property type="molecule type" value="Genomic_DNA"/>
</dbReference>
<dbReference type="Proteomes" id="UP000054144">
    <property type="component" value="Unassembled WGS sequence"/>
</dbReference>
<feature type="transmembrane region" description="Helical" evidence="1">
    <location>
        <begin position="209"/>
        <end position="229"/>
    </location>
</feature>
<feature type="non-terminal residue" evidence="2">
    <location>
        <position position="272"/>
    </location>
</feature>
<accession>A0A0D7AEE0</accession>
<sequence>YIGSVQPSLTFMMIMLPMAGMLLPILILLFTFSTERSRRHPVFVLNVLTILLGLTSAATNSYLTYMCIVFPSYHIPASTKLVNATILMLAPLFTDSVLLLRVVAFYPRASTPFYVYAAVLSLPLVLKAGRLVAIIGFLISLHANRDGSMNIIFSLHWPRNPWLMGEWSLQVADNVYCTAFFLGKLYCFYQRDGAQFLVRNATLLSRVRAMFVIALSNFVFPLFFSVAQITLTATQRFYEHGVQVMIANMYANILGVLFATVLASGRAWGRHE</sequence>
<feature type="transmembrane region" description="Helical" evidence="1">
    <location>
        <begin position="12"/>
        <end position="31"/>
    </location>
</feature>
<gene>
    <name evidence="2" type="ORF">FISHEDRAFT_27846</name>
</gene>
<proteinExistence type="predicted"/>
<name>A0A0D7AEE0_9AGAR</name>
<keyword evidence="1" id="KW-0472">Membrane</keyword>
<evidence type="ECO:0000313" key="2">
    <source>
        <dbReference type="EMBL" id="KIY49055.1"/>
    </source>
</evidence>
<keyword evidence="1" id="KW-1133">Transmembrane helix</keyword>
<dbReference type="OrthoDB" id="2548432at2759"/>
<reference evidence="2 3" key="1">
    <citation type="journal article" date="2015" name="Fungal Genet. Biol.">
        <title>Evolution of novel wood decay mechanisms in Agaricales revealed by the genome sequences of Fistulina hepatica and Cylindrobasidium torrendii.</title>
        <authorList>
            <person name="Floudas D."/>
            <person name="Held B.W."/>
            <person name="Riley R."/>
            <person name="Nagy L.G."/>
            <person name="Koehler G."/>
            <person name="Ransdell A.S."/>
            <person name="Younus H."/>
            <person name="Chow J."/>
            <person name="Chiniquy J."/>
            <person name="Lipzen A."/>
            <person name="Tritt A."/>
            <person name="Sun H."/>
            <person name="Haridas S."/>
            <person name="LaButti K."/>
            <person name="Ohm R.A."/>
            <person name="Kues U."/>
            <person name="Blanchette R.A."/>
            <person name="Grigoriev I.V."/>
            <person name="Minto R.E."/>
            <person name="Hibbett D.S."/>
        </authorList>
    </citation>
    <scope>NUCLEOTIDE SEQUENCE [LARGE SCALE GENOMIC DNA]</scope>
    <source>
        <strain evidence="2 3">ATCC 64428</strain>
    </source>
</reference>
<organism evidence="2 3">
    <name type="scientific">Fistulina hepatica ATCC 64428</name>
    <dbReference type="NCBI Taxonomy" id="1128425"/>
    <lineage>
        <taxon>Eukaryota</taxon>
        <taxon>Fungi</taxon>
        <taxon>Dikarya</taxon>
        <taxon>Basidiomycota</taxon>
        <taxon>Agaricomycotina</taxon>
        <taxon>Agaricomycetes</taxon>
        <taxon>Agaricomycetidae</taxon>
        <taxon>Agaricales</taxon>
        <taxon>Fistulinaceae</taxon>
        <taxon>Fistulina</taxon>
    </lineage>
</organism>